<dbReference type="OrthoDB" id="7203912at2"/>
<feature type="region of interest" description="Disordered" evidence="1">
    <location>
        <begin position="421"/>
        <end position="460"/>
    </location>
</feature>
<evidence type="ECO:0000256" key="1">
    <source>
        <dbReference type="SAM" id="MobiDB-lite"/>
    </source>
</evidence>
<dbReference type="AlphaFoldDB" id="A0A4U0RBN9"/>
<name>A0A4U0RBN9_9RHOB</name>
<evidence type="ECO:0000313" key="3">
    <source>
        <dbReference type="EMBL" id="TJZ92487.1"/>
    </source>
</evidence>
<proteinExistence type="predicted"/>
<accession>A0A4U0RBN9</accession>
<dbReference type="RefSeq" id="WP_136885042.1">
    <property type="nucleotide sequence ID" value="NZ_SUNI01000004.1"/>
</dbReference>
<sequence>MAEIQMTPTWPLRPEMPPGTAVVEGDPGFALMPPDLLPAWAGMPGGPGTEAMAPDPVTLWLEGILGLTADFVAPPAADPNVSAPEAPVFPPEPDMVPSDKALPVGILPVAVDVMEEPAAPELPARPEVVPAPAPPAAQPGKKGGNDAASQGGADQPPVAVAVAVAGSAPQTLPAFALPRMARDPGRALAALPVAPPAPPLATTQTTGAGPGQSADIDPPISVALHPARPLVRGPVAAEQDVPAGRGPDLGFARPVQTDPAQGTAARTGLAEPQAADPAPPKPTDAADAARIAPDSGAAFRTTGPPPSGPLDMLPGPDARPIPEFRMAEMARPPLPTAPGGPEVASDPRPVLRQITDAVVTTRGDRTEITLAPEELGRIRMVLSGPERGQITLWAERPDTLDLVRRNADLLTQQLAEAGVTADSLDFRQDDRRNGSAAQPRDPADADEAQTAPPALRVSLAPAPLSDRRIDIRL</sequence>
<organism evidence="3 4">
    <name type="scientific">Paracoccus gahaiensis</name>
    <dbReference type="NCBI Taxonomy" id="1706839"/>
    <lineage>
        <taxon>Bacteria</taxon>
        <taxon>Pseudomonadati</taxon>
        <taxon>Pseudomonadota</taxon>
        <taxon>Alphaproteobacteria</taxon>
        <taxon>Rhodobacterales</taxon>
        <taxon>Paracoccaceae</taxon>
        <taxon>Paracoccus</taxon>
    </lineage>
</organism>
<reference evidence="3 4" key="1">
    <citation type="submission" date="2019-04" db="EMBL/GenBank/DDBJ databases">
        <authorList>
            <person name="Li J."/>
        </authorList>
    </citation>
    <scope>NUCLEOTIDE SEQUENCE [LARGE SCALE GENOMIC DNA]</scope>
    <source>
        <strain evidence="3 4">KCTC 42687</strain>
    </source>
</reference>
<comment type="caution">
    <text evidence="3">The sequence shown here is derived from an EMBL/GenBank/DDBJ whole genome shotgun (WGS) entry which is preliminary data.</text>
</comment>
<dbReference type="InterPro" id="IPR021136">
    <property type="entry name" value="Flagellar_hook_control-like_C"/>
</dbReference>
<evidence type="ECO:0000259" key="2">
    <source>
        <dbReference type="Pfam" id="PF02120"/>
    </source>
</evidence>
<dbReference type="EMBL" id="SUNI01000004">
    <property type="protein sequence ID" value="TJZ92487.1"/>
    <property type="molecule type" value="Genomic_DNA"/>
</dbReference>
<dbReference type="Proteomes" id="UP000309747">
    <property type="component" value="Unassembled WGS sequence"/>
</dbReference>
<feature type="region of interest" description="Disordered" evidence="1">
    <location>
        <begin position="190"/>
        <end position="350"/>
    </location>
</feature>
<protein>
    <recommendedName>
        <fullName evidence="2">Flagellar hook-length control protein-like C-terminal domain-containing protein</fullName>
    </recommendedName>
</protein>
<feature type="compositionally biased region" description="Basic and acidic residues" evidence="1">
    <location>
        <begin position="424"/>
        <end position="433"/>
    </location>
</feature>
<feature type="region of interest" description="Disordered" evidence="1">
    <location>
        <begin position="124"/>
        <end position="155"/>
    </location>
</feature>
<dbReference type="InterPro" id="IPR038610">
    <property type="entry name" value="FliK-like_C_sf"/>
</dbReference>
<feature type="domain" description="Flagellar hook-length control protein-like C-terminal" evidence="2">
    <location>
        <begin position="363"/>
        <end position="433"/>
    </location>
</feature>
<keyword evidence="4" id="KW-1185">Reference proteome</keyword>
<gene>
    <name evidence="3" type="ORF">FA743_06355</name>
</gene>
<evidence type="ECO:0000313" key="4">
    <source>
        <dbReference type="Proteomes" id="UP000309747"/>
    </source>
</evidence>
<dbReference type="Gene3D" id="3.30.750.140">
    <property type="match status" value="1"/>
</dbReference>
<dbReference type="Pfam" id="PF02120">
    <property type="entry name" value="Flg_hook"/>
    <property type="match status" value="1"/>
</dbReference>
<dbReference type="CDD" id="cd17470">
    <property type="entry name" value="T3SS_Flik_C"/>
    <property type="match status" value="1"/>
</dbReference>